<comment type="caution">
    <text evidence="18">The sequence shown here is derived from an EMBL/GenBank/DDBJ whole genome shotgun (WGS) entry which is preliminary data.</text>
</comment>
<dbReference type="Proteomes" id="UP000034050">
    <property type="component" value="Unassembled WGS sequence"/>
</dbReference>
<evidence type="ECO:0000256" key="1">
    <source>
        <dbReference type="ARBA" id="ARBA00009922"/>
    </source>
</evidence>
<dbReference type="AlphaFoldDB" id="A0A0G1FJC0"/>
<evidence type="ECO:0000256" key="9">
    <source>
        <dbReference type="ARBA" id="ARBA00023125"/>
    </source>
</evidence>
<dbReference type="InterPro" id="IPR027417">
    <property type="entry name" value="P-loop_NTPase"/>
</dbReference>
<dbReference type="Gene3D" id="1.10.486.10">
    <property type="entry name" value="PCRA, domain 4"/>
    <property type="match status" value="1"/>
</dbReference>
<dbReference type="SUPFAM" id="SSF52540">
    <property type="entry name" value="P-loop containing nucleoside triphosphate hydrolases"/>
    <property type="match status" value="1"/>
</dbReference>
<comment type="catalytic activity">
    <reaction evidence="14">
        <text>ATP + H2O = ADP + phosphate + H(+)</text>
        <dbReference type="Rhea" id="RHEA:13065"/>
        <dbReference type="ChEBI" id="CHEBI:15377"/>
        <dbReference type="ChEBI" id="CHEBI:15378"/>
        <dbReference type="ChEBI" id="CHEBI:30616"/>
        <dbReference type="ChEBI" id="CHEBI:43474"/>
        <dbReference type="ChEBI" id="CHEBI:456216"/>
        <dbReference type="EC" id="5.6.2.4"/>
    </reaction>
</comment>
<evidence type="ECO:0000256" key="12">
    <source>
        <dbReference type="ARBA" id="ARBA00034617"/>
    </source>
</evidence>
<name>A0A0G1FJC0_9BACT</name>
<dbReference type="CDD" id="cd17932">
    <property type="entry name" value="DEXQc_UvrD"/>
    <property type="match status" value="1"/>
</dbReference>
<keyword evidence="9" id="KW-0238">DNA-binding</keyword>
<dbReference type="InterPro" id="IPR013986">
    <property type="entry name" value="DExx_box_DNA_helicase_dom_sf"/>
</dbReference>
<keyword evidence="4" id="KW-0227">DNA damage</keyword>
<evidence type="ECO:0000313" key="19">
    <source>
        <dbReference type="Proteomes" id="UP000034050"/>
    </source>
</evidence>
<dbReference type="GO" id="GO:0004527">
    <property type="term" value="F:exonuclease activity"/>
    <property type="evidence" value="ECO:0007669"/>
    <property type="project" value="UniProtKB-KW"/>
</dbReference>
<evidence type="ECO:0000256" key="5">
    <source>
        <dbReference type="ARBA" id="ARBA00022801"/>
    </source>
</evidence>
<dbReference type="InterPro" id="IPR014017">
    <property type="entry name" value="DNA_helicase_UvrD-like_C"/>
</dbReference>
<gene>
    <name evidence="18" type="ORF">UV61_C0006G0154</name>
</gene>
<evidence type="ECO:0000259" key="17">
    <source>
        <dbReference type="PROSITE" id="PS51217"/>
    </source>
</evidence>
<evidence type="ECO:0000256" key="11">
    <source>
        <dbReference type="ARBA" id="ARBA00023235"/>
    </source>
</evidence>
<evidence type="ECO:0000256" key="8">
    <source>
        <dbReference type="ARBA" id="ARBA00022840"/>
    </source>
</evidence>
<dbReference type="PATRIC" id="fig|1618446.3.peg.817"/>
<dbReference type="Gene3D" id="1.10.10.160">
    <property type="match status" value="1"/>
</dbReference>
<dbReference type="EC" id="5.6.2.4" evidence="13"/>
<keyword evidence="2" id="KW-0540">Nuclease</keyword>
<proteinExistence type="inferred from homology"/>
<comment type="catalytic activity">
    <reaction evidence="12">
        <text>Couples ATP hydrolysis with the unwinding of duplex DNA by translocating in the 3'-5' direction.</text>
        <dbReference type="EC" id="5.6.2.4"/>
    </reaction>
</comment>
<dbReference type="InterPro" id="IPR014016">
    <property type="entry name" value="UvrD-like_ATP-bd"/>
</dbReference>
<dbReference type="STRING" id="1618446.UV61_C0006G0154"/>
<dbReference type="Gene3D" id="3.40.50.300">
    <property type="entry name" value="P-loop containing nucleotide triphosphate hydrolases"/>
    <property type="match status" value="2"/>
</dbReference>
<dbReference type="SUPFAM" id="SSF52980">
    <property type="entry name" value="Restriction endonuclease-like"/>
    <property type="match status" value="1"/>
</dbReference>
<dbReference type="InterPro" id="IPR011604">
    <property type="entry name" value="PDDEXK-like_dom_sf"/>
</dbReference>
<evidence type="ECO:0000256" key="3">
    <source>
        <dbReference type="ARBA" id="ARBA00022741"/>
    </source>
</evidence>
<evidence type="ECO:0000313" key="18">
    <source>
        <dbReference type="EMBL" id="KKS86953.1"/>
    </source>
</evidence>
<dbReference type="InterPro" id="IPR000212">
    <property type="entry name" value="DNA_helicase_UvrD/REP"/>
</dbReference>
<dbReference type="InterPro" id="IPR038726">
    <property type="entry name" value="PDDEXK_AddAB-type"/>
</dbReference>
<evidence type="ECO:0000256" key="2">
    <source>
        <dbReference type="ARBA" id="ARBA00022722"/>
    </source>
</evidence>
<evidence type="ECO:0000256" key="4">
    <source>
        <dbReference type="ARBA" id="ARBA00022763"/>
    </source>
</evidence>
<keyword evidence="10" id="KW-0234">DNA repair</keyword>
<dbReference type="Gene3D" id="3.90.320.10">
    <property type="match status" value="1"/>
</dbReference>
<dbReference type="InterPro" id="IPR011335">
    <property type="entry name" value="Restrct_endonuc-II-like"/>
</dbReference>
<dbReference type="Pfam" id="PF12705">
    <property type="entry name" value="PDDEXK_1"/>
    <property type="match status" value="1"/>
</dbReference>
<dbReference type="GO" id="GO:0043138">
    <property type="term" value="F:3'-5' DNA helicase activity"/>
    <property type="evidence" value="ECO:0007669"/>
    <property type="project" value="UniProtKB-EC"/>
</dbReference>
<dbReference type="Pfam" id="PF00580">
    <property type="entry name" value="UvrD-helicase"/>
    <property type="match status" value="1"/>
</dbReference>
<dbReference type="EMBL" id="LCFD01000006">
    <property type="protein sequence ID" value="KKS86953.1"/>
    <property type="molecule type" value="Genomic_DNA"/>
</dbReference>
<keyword evidence="5 15" id="KW-0378">Hydrolase</keyword>
<evidence type="ECO:0000259" key="16">
    <source>
        <dbReference type="PROSITE" id="PS51198"/>
    </source>
</evidence>
<feature type="domain" description="UvrD-like helicase ATP-binding" evidence="16">
    <location>
        <begin position="19"/>
        <end position="324"/>
    </location>
</feature>
<comment type="similarity">
    <text evidence="1">Belongs to the helicase family. UvrD subfamily.</text>
</comment>
<keyword evidence="8 15" id="KW-0067">ATP-binding</keyword>
<keyword evidence="7" id="KW-0269">Exonuclease</keyword>
<evidence type="ECO:0000256" key="15">
    <source>
        <dbReference type="PROSITE-ProRule" id="PRU00560"/>
    </source>
</evidence>
<evidence type="ECO:0000256" key="13">
    <source>
        <dbReference type="ARBA" id="ARBA00034808"/>
    </source>
</evidence>
<evidence type="ECO:0000256" key="7">
    <source>
        <dbReference type="ARBA" id="ARBA00022839"/>
    </source>
</evidence>
<dbReference type="Pfam" id="PF13361">
    <property type="entry name" value="UvrD_C"/>
    <property type="match status" value="1"/>
</dbReference>
<dbReference type="PROSITE" id="PS51198">
    <property type="entry name" value="UVRD_HELICASE_ATP_BIND"/>
    <property type="match status" value="1"/>
</dbReference>
<protein>
    <recommendedName>
        <fullName evidence="13">DNA 3'-5' helicase</fullName>
        <ecNumber evidence="13">5.6.2.4</ecNumber>
    </recommendedName>
</protein>
<dbReference type="GO" id="GO:0033202">
    <property type="term" value="C:DNA helicase complex"/>
    <property type="evidence" value="ECO:0007669"/>
    <property type="project" value="TreeGrafter"/>
</dbReference>
<dbReference type="GO" id="GO:0005524">
    <property type="term" value="F:ATP binding"/>
    <property type="evidence" value="ECO:0007669"/>
    <property type="project" value="UniProtKB-UniRule"/>
</dbReference>
<evidence type="ECO:0000256" key="14">
    <source>
        <dbReference type="ARBA" id="ARBA00048988"/>
    </source>
</evidence>
<feature type="binding site" evidence="15">
    <location>
        <begin position="40"/>
        <end position="47"/>
    </location>
    <ligand>
        <name>ATP</name>
        <dbReference type="ChEBI" id="CHEBI:30616"/>
    </ligand>
</feature>
<feature type="domain" description="UvrD-like helicase C-terminal" evidence="17">
    <location>
        <begin position="325"/>
        <end position="633"/>
    </location>
</feature>
<evidence type="ECO:0000256" key="6">
    <source>
        <dbReference type="ARBA" id="ARBA00022806"/>
    </source>
</evidence>
<dbReference type="CDD" id="cd18807">
    <property type="entry name" value="SF1_C_UvrD"/>
    <property type="match status" value="1"/>
</dbReference>
<keyword evidence="3 15" id="KW-0547">Nucleotide-binding</keyword>
<accession>A0A0G1FJC0</accession>
<dbReference type="PANTHER" id="PTHR11070">
    <property type="entry name" value="UVRD / RECB / PCRA DNA HELICASE FAMILY MEMBER"/>
    <property type="match status" value="1"/>
</dbReference>
<evidence type="ECO:0000256" key="10">
    <source>
        <dbReference type="ARBA" id="ARBA00023204"/>
    </source>
</evidence>
<reference evidence="18 19" key="1">
    <citation type="journal article" date="2015" name="Nature">
        <title>rRNA introns, odd ribosomes, and small enigmatic genomes across a large radiation of phyla.</title>
        <authorList>
            <person name="Brown C.T."/>
            <person name="Hug L.A."/>
            <person name="Thomas B.C."/>
            <person name="Sharon I."/>
            <person name="Castelle C.J."/>
            <person name="Singh A."/>
            <person name="Wilkins M.J."/>
            <person name="Williams K.H."/>
            <person name="Banfield J.F."/>
        </authorList>
    </citation>
    <scope>NUCLEOTIDE SEQUENCE [LARGE SCALE GENOMIC DNA]</scope>
</reference>
<organism evidence="18 19">
    <name type="scientific">Candidatus Gottesmanbacteria bacterium GW2011_GWB1_43_11</name>
    <dbReference type="NCBI Taxonomy" id="1618446"/>
    <lineage>
        <taxon>Bacteria</taxon>
        <taxon>Candidatus Gottesmaniibacteriota</taxon>
    </lineage>
</organism>
<dbReference type="GO" id="GO:0005829">
    <property type="term" value="C:cytosol"/>
    <property type="evidence" value="ECO:0007669"/>
    <property type="project" value="TreeGrafter"/>
</dbReference>
<keyword evidence="6 15" id="KW-0347">Helicase</keyword>
<dbReference type="GO" id="GO:0000725">
    <property type="term" value="P:recombinational repair"/>
    <property type="evidence" value="ECO:0007669"/>
    <property type="project" value="TreeGrafter"/>
</dbReference>
<dbReference type="PROSITE" id="PS51217">
    <property type="entry name" value="UVRD_HELICASE_CTER"/>
    <property type="match status" value="1"/>
</dbReference>
<dbReference type="GO" id="GO:0003677">
    <property type="term" value="F:DNA binding"/>
    <property type="evidence" value="ECO:0007669"/>
    <property type="project" value="UniProtKB-KW"/>
</dbReference>
<dbReference type="PANTHER" id="PTHR11070:SF2">
    <property type="entry name" value="ATP-DEPENDENT DNA HELICASE SRS2"/>
    <property type="match status" value="1"/>
</dbReference>
<keyword evidence="11" id="KW-0413">Isomerase</keyword>
<sequence>MTKVRYNHPTMPKVPLEKRLLNPEQKQAVEFGIGPLLIIAGAGTGKTTVVTERIKHLITAGLAKPSEILALTFTEKAAREMEERVDKAMPYGYTQMWISTFHSFCDRILRAEAIHIGLNSGYQLLTDADATLLLRKNLFTLDLKYFRPLGNPQKFIGAMLNHFSRLKDEDVLPEQYLDWVKVRRLQSAVGSSSEEELLETEKYTELAQTYAAYEKLKVKTGVMDFADLVSQTLDLFRKRSNVLAQYRKQFKFMLVDEFQDTNTAQYELIKLLAPPDKNPNLTVVGDDNQSVYKFRGAAVSNILHFKEDYPQAEQVLLSQNYRSYQYILDAAYKLIKHNDPDTLEAKLGISKKLISTRQHPIKPNLDIGYIHADRVENEADLVAKTIKNLEFRIKNEAQKEKYAWKDFAILVRANKHAEPFVRALTRQGIPFQFLGPAQLFRQMEIKELISYLKVLNNFEDNVAWSRVLSMEFFGISPRDLAALANLAKKYAVSLFEASELLVGMRPATGMALPNISPETVIELKRLVAMVHRHLKLVHSETAGQILYYFLDDTGLIKNILDYKFPLDQTKAENITKFFNKVKSYEAEHEDSSVAAVLDWILLSMELGESPRATDSDWTENDAVNILTVHSAKGLEFPVVFLVNLVGQRFPSTERRETIPIPDQLIKEILPEGDAHLEEERRLFYVGMTRARDELYLTTANFYGEGKRAKKISPFVLEVLGEKVALPKTVRPDMQLSLLDWQKNLLDKPKSAVPLRLTYISYSQLETYRMCPLHYKLRYILKIPTPPSAALSFGASIHATLRDFYELFTKGEEVNRELLFKLFESNWLREGYANKDYERQMQKRGREYLTKYLAAAHSPKTKILLLEQNFTVPVLGRAGYLKIGGKIDRIDDLGNCKIEIIDYKTGKPSTQKDVDQDLQLTIYALAATQVKESPFNRQVQDVVLSMHYLDTQEKISTTRTQTQLQTETEKIISLVHEIEQSDFRCSGRESCNTCEYQMWCGVYAQN</sequence>